<gene>
    <name evidence="1" type="ORF">KSP39_PZI020522</name>
</gene>
<dbReference type="Gene3D" id="1.20.140.40">
    <property type="entry name" value="Invertase/pectin methylesterase inhibitor family protein"/>
    <property type="match status" value="1"/>
</dbReference>
<dbReference type="Proteomes" id="UP001418222">
    <property type="component" value="Unassembled WGS sequence"/>
</dbReference>
<reference evidence="1 2" key="1">
    <citation type="journal article" date="2022" name="Nat. Plants">
        <title>Genomes of leafy and leafless Platanthera orchids illuminate the evolution of mycoheterotrophy.</title>
        <authorList>
            <person name="Li M.H."/>
            <person name="Liu K.W."/>
            <person name="Li Z."/>
            <person name="Lu H.C."/>
            <person name="Ye Q.L."/>
            <person name="Zhang D."/>
            <person name="Wang J.Y."/>
            <person name="Li Y.F."/>
            <person name="Zhong Z.M."/>
            <person name="Liu X."/>
            <person name="Yu X."/>
            <person name="Liu D.K."/>
            <person name="Tu X.D."/>
            <person name="Liu B."/>
            <person name="Hao Y."/>
            <person name="Liao X.Y."/>
            <person name="Jiang Y.T."/>
            <person name="Sun W.H."/>
            <person name="Chen J."/>
            <person name="Chen Y.Q."/>
            <person name="Ai Y."/>
            <person name="Zhai J.W."/>
            <person name="Wu S.S."/>
            <person name="Zhou Z."/>
            <person name="Hsiao Y.Y."/>
            <person name="Wu W.L."/>
            <person name="Chen Y.Y."/>
            <person name="Lin Y.F."/>
            <person name="Hsu J.L."/>
            <person name="Li C.Y."/>
            <person name="Wang Z.W."/>
            <person name="Zhao X."/>
            <person name="Zhong W.Y."/>
            <person name="Ma X.K."/>
            <person name="Ma L."/>
            <person name="Huang J."/>
            <person name="Chen G.Z."/>
            <person name="Huang M.Z."/>
            <person name="Huang L."/>
            <person name="Peng D.H."/>
            <person name="Luo Y.B."/>
            <person name="Zou S.Q."/>
            <person name="Chen S.P."/>
            <person name="Lan S."/>
            <person name="Tsai W.C."/>
            <person name="Van de Peer Y."/>
            <person name="Liu Z.J."/>
        </authorList>
    </citation>
    <scope>NUCLEOTIDE SEQUENCE [LARGE SCALE GENOMIC DNA]</scope>
    <source>
        <strain evidence="1">Lor287</strain>
    </source>
</reference>
<dbReference type="EMBL" id="JBBWWQ010000018">
    <property type="protein sequence ID" value="KAK8921895.1"/>
    <property type="molecule type" value="Genomic_DNA"/>
</dbReference>
<evidence type="ECO:0000313" key="1">
    <source>
        <dbReference type="EMBL" id="KAK8921895.1"/>
    </source>
</evidence>
<name>A0AAP0FXJ3_9ASPA</name>
<dbReference type="InterPro" id="IPR035513">
    <property type="entry name" value="Invertase/methylesterase_inhib"/>
</dbReference>
<sequence>MRRGRRPGQTAFNSAREPFPISTTLCFQLPALTIDDSQTWFSVALANQETCRNGFTELGSSYHFPSSPFFSQNISVVAAPSATDKVDAPHDVQDWRFSAWSRRGR</sequence>
<protein>
    <submittedName>
        <fullName evidence="1">Uncharacterized protein</fullName>
    </submittedName>
</protein>
<comment type="caution">
    <text evidence="1">The sequence shown here is derived from an EMBL/GenBank/DDBJ whole genome shotgun (WGS) entry which is preliminary data.</text>
</comment>
<evidence type="ECO:0000313" key="2">
    <source>
        <dbReference type="Proteomes" id="UP001418222"/>
    </source>
</evidence>
<dbReference type="AlphaFoldDB" id="A0AAP0FXJ3"/>
<organism evidence="1 2">
    <name type="scientific">Platanthera zijinensis</name>
    <dbReference type="NCBI Taxonomy" id="2320716"/>
    <lineage>
        <taxon>Eukaryota</taxon>
        <taxon>Viridiplantae</taxon>
        <taxon>Streptophyta</taxon>
        <taxon>Embryophyta</taxon>
        <taxon>Tracheophyta</taxon>
        <taxon>Spermatophyta</taxon>
        <taxon>Magnoliopsida</taxon>
        <taxon>Liliopsida</taxon>
        <taxon>Asparagales</taxon>
        <taxon>Orchidaceae</taxon>
        <taxon>Orchidoideae</taxon>
        <taxon>Orchideae</taxon>
        <taxon>Orchidinae</taxon>
        <taxon>Platanthera</taxon>
    </lineage>
</organism>
<accession>A0AAP0FXJ3</accession>
<proteinExistence type="predicted"/>
<keyword evidence="2" id="KW-1185">Reference proteome</keyword>
<dbReference type="SUPFAM" id="SSF101148">
    <property type="entry name" value="Plant invertase/pectin methylesterase inhibitor"/>
    <property type="match status" value="1"/>
</dbReference>